<dbReference type="EMBL" id="CAJVCH010059263">
    <property type="protein sequence ID" value="CAG7719183.1"/>
    <property type="molecule type" value="Genomic_DNA"/>
</dbReference>
<evidence type="ECO:0000313" key="1">
    <source>
        <dbReference type="EMBL" id="CAG7719183.1"/>
    </source>
</evidence>
<comment type="caution">
    <text evidence="1">The sequence shown here is derived from an EMBL/GenBank/DDBJ whole genome shotgun (WGS) entry which is preliminary data.</text>
</comment>
<organism evidence="1 2">
    <name type="scientific">Allacma fusca</name>
    <dbReference type="NCBI Taxonomy" id="39272"/>
    <lineage>
        <taxon>Eukaryota</taxon>
        <taxon>Metazoa</taxon>
        <taxon>Ecdysozoa</taxon>
        <taxon>Arthropoda</taxon>
        <taxon>Hexapoda</taxon>
        <taxon>Collembola</taxon>
        <taxon>Symphypleona</taxon>
        <taxon>Sminthuridae</taxon>
        <taxon>Allacma</taxon>
    </lineage>
</organism>
<gene>
    <name evidence="1" type="ORF">AFUS01_LOCUS8521</name>
</gene>
<dbReference type="Proteomes" id="UP000708208">
    <property type="component" value="Unassembled WGS sequence"/>
</dbReference>
<reference evidence="1" key="1">
    <citation type="submission" date="2021-06" db="EMBL/GenBank/DDBJ databases">
        <authorList>
            <person name="Hodson N. C."/>
            <person name="Mongue J. A."/>
            <person name="Jaron S. K."/>
        </authorList>
    </citation>
    <scope>NUCLEOTIDE SEQUENCE</scope>
</reference>
<name>A0A8J2K3X2_9HEXA</name>
<dbReference type="AlphaFoldDB" id="A0A8J2K3X2"/>
<accession>A0A8J2K3X2</accession>
<proteinExistence type="predicted"/>
<sequence>MRHLFHPSESDLFTQYLLQIRTSNDTRKLFLEDWCIYFTECVNELVKDSELAKLLLEPKTFYEAFLKLTGLITGDIESAYSTANTENEVQALWEPGLVNLIETWCKLFSIDTDMYYNVRETLDASIERWLKARRESPRGIYGLGHYMNEWSASTNCSSRTSKWIKELNSKLFAEKPSNEVEDK</sequence>
<evidence type="ECO:0000313" key="2">
    <source>
        <dbReference type="Proteomes" id="UP000708208"/>
    </source>
</evidence>
<keyword evidence="2" id="KW-1185">Reference proteome</keyword>
<protein>
    <submittedName>
        <fullName evidence="1">Uncharacterized protein</fullName>
    </submittedName>
</protein>